<accession>A0AAD7SNG9</accession>
<dbReference type="EMBL" id="JAINUG010000051">
    <property type="protein sequence ID" value="KAJ8404781.1"/>
    <property type="molecule type" value="Genomic_DNA"/>
</dbReference>
<dbReference type="AlphaFoldDB" id="A0AAD7SNG9"/>
<evidence type="ECO:0000313" key="2">
    <source>
        <dbReference type="EMBL" id="KAJ8404781.1"/>
    </source>
</evidence>
<name>A0AAD7SNG9_9TELE</name>
<comment type="caution">
    <text evidence="2">The sequence shown here is derived from an EMBL/GenBank/DDBJ whole genome shotgun (WGS) entry which is preliminary data.</text>
</comment>
<gene>
    <name evidence="2" type="ORF">AAFF_G00331680</name>
</gene>
<evidence type="ECO:0000313" key="3">
    <source>
        <dbReference type="Proteomes" id="UP001221898"/>
    </source>
</evidence>
<evidence type="ECO:0000256" key="1">
    <source>
        <dbReference type="SAM" id="MobiDB-lite"/>
    </source>
</evidence>
<keyword evidence="3" id="KW-1185">Reference proteome</keyword>
<protein>
    <submittedName>
        <fullName evidence="2">Uncharacterized protein</fullName>
    </submittedName>
</protein>
<dbReference type="Proteomes" id="UP001221898">
    <property type="component" value="Unassembled WGS sequence"/>
</dbReference>
<sequence>MKPSSTFNASDEWLAQITCCGDAPRRPPPASWPHAGPGARGPRSRSSPPLNGAKSGVAVRLRSPSKGFRSADAAGLLASRGSAERSGRSHARCSFNSPRAQGGRRIPLERMPSHVQPPAYE</sequence>
<reference evidence="2" key="1">
    <citation type="journal article" date="2023" name="Science">
        <title>Genome structures resolve the early diversification of teleost fishes.</title>
        <authorList>
            <person name="Parey E."/>
            <person name="Louis A."/>
            <person name="Montfort J."/>
            <person name="Bouchez O."/>
            <person name="Roques C."/>
            <person name="Iampietro C."/>
            <person name="Lluch J."/>
            <person name="Castinel A."/>
            <person name="Donnadieu C."/>
            <person name="Desvignes T."/>
            <person name="Floi Bucao C."/>
            <person name="Jouanno E."/>
            <person name="Wen M."/>
            <person name="Mejri S."/>
            <person name="Dirks R."/>
            <person name="Jansen H."/>
            <person name="Henkel C."/>
            <person name="Chen W.J."/>
            <person name="Zahm M."/>
            <person name="Cabau C."/>
            <person name="Klopp C."/>
            <person name="Thompson A.W."/>
            <person name="Robinson-Rechavi M."/>
            <person name="Braasch I."/>
            <person name="Lecointre G."/>
            <person name="Bobe J."/>
            <person name="Postlethwait J.H."/>
            <person name="Berthelot C."/>
            <person name="Roest Crollius H."/>
            <person name="Guiguen Y."/>
        </authorList>
    </citation>
    <scope>NUCLEOTIDE SEQUENCE</scope>
    <source>
        <tissue evidence="2">Blood</tissue>
    </source>
</reference>
<proteinExistence type="predicted"/>
<feature type="region of interest" description="Disordered" evidence="1">
    <location>
        <begin position="18"/>
        <end position="121"/>
    </location>
</feature>
<organism evidence="2 3">
    <name type="scientific">Aldrovandia affinis</name>
    <dbReference type="NCBI Taxonomy" id="143900"/>
    <lineage>
        <taxon>Eukaryota</taxon>
        <taxon>Metazoa</taxon>
        <taxon>Chordata</taxon>
        <taxon>Craniata</taxon>
        <taxon>Vertebrata</taxon>
        <taxon>Euteleostomi</taxon>
        <taxon>Actinopterygii</taxon>
        <taxon>Neopterygii</taxon>
        <taxon>Teleostei</taxon>
        <taxon>Notacanthiformes</taxon>
        <taxon>Halosauridae</taxon>
        <taxon>Aldrovandia</taxon>
    </lineage>
</organism>